<gene>
    <name evidence="1" type="ORF">EUBDOL_01959</name>
</gene>
<organism evidence="1 2">
    <name type="scientific">Amedibacillus dolichus DSM 3991</name>
    <dbReference type="NCBI Taxonomy" id="428127"/>
    <lineage>
        <taxon>Bacteria</taxon>
        <taxon>Bacillati</taxon>
        <taxon>Bacillota</taxon>
        <taxon>Erysipelotrichia</taxon>
        <taxon>Erysipelotrichales</taxon>
        <taxon>Erysipelotrichaceae</taxon>
        <taxon>Amedibacillus</taxon>
    </lineage>
</organism>
<dbReference type="Proteomes" id="UP000004090">
    <property type="component" value="Unassembled WGS sequence"/>
</dbReference>
<dbReference type="STRING" id="428127.EUBDOL_01959"/>
<dbReference type="EMBL" id="ABAW02000024">
    <property type="protein sequence ID" value="EDP10700.1"/>
    <property type="molecule type" value="Genomic_DNA"/>
</dbReference>
<protein>
    <submittedName>
        <fullName evidence="1">Uncharacterized protein</fullName>
    </submittedName>
</protein>
<dbReference type="HOGENOM" id="CLU_3251650_0_0_9"/>
<evidence type="ECO:0000313" key="1">
    <source>
        <dbReference type="EMBL" id="EDP10700.1"/>
    </source>
</evidence>
<reference evidence="1 2" key="2">
    <citation type="submission" date="2007-09" db="EMBL/GenBank/DDBJ databases">
        <authorList>
            <person name="Fulton L."/>
            <person name="Clifton S."/>
            <person name="Fulton B."/>
            <person name="Xu J."/>
            <person name="Minx P."/>
            <person name="Pepin K.H."/>
            <person name="Johnson M."/>
            <person name="Thiruvilangam P."/>
            <person name="Bhonagiri V."/>
            <person name="Nash W.E."/>
            <person name="Mardis E.R."/>
            <person name="Wilson R.K."/>
        </authorList>
    </citation>
    <scope>NUCLEOTIDE SEQUENCE [LARGE SCALE GENOMIC DNA]</scope>
    <source>
        <strain evidence="1 2">DSM 3991</strain>
    </source>
</reference>
<sequence length="42" mass="4924">MRSIREEIVMEFVVLTKVVLTKEECASFFNSFHLQNFGQSVE</sequence>
<accession>A8RDI9</accession>
<reference evidence="1 2" key="1">
    <citation type="submission" date="2007-09" db="EMBL/GenBank/DDBJ databases">
        <title>Draft genome sequence of Eubacterium dolichum (DSM 3991).</title>
        <authorList>
            <person name="Sudarsanam P."/>
            <person name="Ley R."/>
            <person name="Guruge J."/>
            <person name="Turnbaugh P.J."/>
            <person name="Mahowald M."/>
            <person name="Liep D."/>
            <person name="Gordon J."/>
        </authorList>
    </citation>
    <scope>NUCLEOTIDE SEQUENCE [LARGE SCALE GENOMIC DNA]</scope>
    <source>
        <strain evidence="1 2">DSM 3991</strain>
    </source>
</reference>
<comment type="caution">
    <text evidence="1">The sequence shown here is derived from an EMBL/GenBank/DDBJ whole genome shotgun (WGS) entry which is preliminary data.</text>
</comment>
<name>A8RDI9_9FIRM</name>
<dbReference type="AlphaFoldDB" id="A8RDI9"/>
<proteinExistence type="predicted"/>
<evidence type="ECO:0000313" key="2">
    <source>
        <dbReference type="Proteomes" id="UP000004090"/>
    </source>
</evidence>